<evidence type="ECO:0000256" key="1">
    <source>
        <dbReference type="ARBA" id="ARBA00023015"/>
    </source>
</evidence>
<evidence type="ECO:0000259" key="6">
    <source>
        <dbReference type="PROSITE" id="PS50977"/>
    </source>
</evidence>
<gene>
    <name evidence="7" type="ORF">GCM10020369_52760</name>
</gene>
<keyword evidence="2 4" id="KW-0238">DNA-binding</keyword>
<proteinExistence type="predicted"/>
<dbReference type="EMBL" id="BAAAYN010000036">
    <property type="protein sequence ID" value="GAA3392150.1"/>
    <property type="molecule type" value="Genomic_DNA"/>
</dbReference>
<dbReference type="Pfam" id="PF00440">
    <property type="entry name" value="TetR_N"/>
    <property type="match status" value="1"/>
</dbReference>
<sequence length="225" mass="24208">MSAVTTDTGAANPTPRQPARGRPRGFDRDRALQAALEEFWAHGYEATPISTLAKRMGIGAPSLYAAFGDKKTLFREVVDVYSRTHGAFTARALEEENTARAAVSRMLWEAAAEYTAPHHPPGCLVVSAATNCGPDSADVEQLLRDRRNANIAVISRRIQDDVDAGILPTDTDSGALARLTGVAIQGMSQQARDGATRSELETIAVLTLRAWPAETAGHSSPREQR</sequence>
<dbReference type="SUPFAM" id="SSF48498">
    <property type="entry name" value="Tetracyclin repressor-like, C-terminal domain"/>
    <property type="match status" value="1"/>
</dbReference>
<dbReference type="PANTHER" id="PTHR47506">
    <property type="entry name" value="TRANSCRIPTIONAL REGULATORY PROTEIN"/>
    <property type="match status" value="1"/>
</dbReference>
<keyword evidence="3" id="KW-0804">Transcription</keyword>
<evidence type="ECO:0000313" key="7">
    <source>
        <dbReference type="EMBL" id="GAA3392150.1"/>
    </source>
</evidence>
<dbReference type="InterPro" id="IPR036271">
    <property type="entry name" value="Tet_transcr_reg_TetR-rel_C_sf"/>
</dbReference>
<evidence type="ECO:0000313" key="8">
    <source>
        <dbReference type="Proteomes" id="UP001501676"/>
    </source>
</evidence>
<dbReference type="Proteomes" id="UP001501676">
    <property type="component" value="Unassembled WGS sequence"/>
</dbReference>
<dbReference type="InterPro" id="IPR001647">
    <property type="entry name" value="HTH_TetR"/>
</dbReference>
<dbReference type="InterPro" id="IPR009057">
    <property type="entry name" value="Homeodomain-like_sf"/>
</dbReference>
<dbReference type="SUPFAM" id="SSF46689">
    <property type="entry name" value="Homeodomain-like"/>
    <property type="match status" value="1"/>
</dbReference>
<dbReference type="Gene3D" id="1.10.357.10">
    <property type="entry name" value="Tetracycline Repressor, domain 2"/>
    <property type="match status" value="1"/>
</dbReference>
<reference evidence="8" key="1">
    <citation type="journal article" date="2019" name="Int. J. Syst. Evol. Microbiol.">
        <title>The Global Catalogue of Microorganisms (GCM) 10K type strain sequencing project: providing services to taxonomists for standard genome sequencing and annotation.</title>
        <authorList>
            <consortium name="The Broad Institute Genomics Platform"/>
            <consortium name="The Broad Institute Genome Sequencing Center for Infectious Disease"/>
            <person name="Wu L."/>
            <person name="Ma J."/>
        </authorList>
    </citation>
    <scope>NUCLEOTIDE SEQUENCE [LARGE SCALE GENOMIC DNA]</scope>
    <source>
        <strain evidence="8">JCM 9458</strain>
    </source>
</reference>
<keyword evidence="1" id="KW-0805">Transcription regulation</keyword>
<feature type="region of interest" description="Disordered" evidence="5">
    <location>
        <begin position="1"/>
        <end position="25"/>
    </location>
</feature>
<evidence type="ECO:0000256" key="4">
    <source>
        <dbReference type="PROSITE-ProRule" id="PRU00335"/>
    </source>
</evidence>
<name>A0ABP6T3D0_9ACTN</name>
<protein>
    <submittedName>
        <fullName evidence="7">TetR/AcrR family transcriptional regulator</fullName>
    </submittedName>
</protein>
<accession>A0ABP6T3D0</accession>
<organism evidence="7 8">
    <name type="scientific">Cryptosporangium minutisporangium</name>
    <dbReference type="NCBI Taxonomy" id="113569"/>
    <lineage>
        <taxon>Bacteria</taxon>
        <taxon>Bacillati</taxon>
        <taxon>Actinomycetota</taxon>
        <taxon>Actinomycetes</taxon>
        <taxon>Cryptosporangiales</taxon>
        <taxon>Cryptosporangiaceae</taxon>
        <taxon>Cryptosporangium</taxon>
    </lineage>
</organism>
<evidence type="ECO:0000256" key="3">
    <source>
        <dbReference type="ARBA" id="ARBA00023163"/>
    </source>
</evidence>
<dbReference type="Gene3D" id="1.10.10.60">
    <property type="entry name" value="Homeodomain-like"/>
    <property type="match status" value="1"/>
</dbReference>
<keyword evidence="8" id="KW-1185">Reference proteome</keyword>
<dbReference type="RefSeq" id="WP_345730903.1">
    <property type="nucleotide sequence ID" value="NZ_BAAAYN010000036.1"/>
</dbReference>
<comment type="caution">
    <text evidence="7">The sequence shown here is derived from an EMBL/GenBank/DDBJ whole genome shotgun (WGS) entry which is preliminary data.</text>
</comment>
<dbReference type="PROSITE" id="PS50977">
    <property type="entry name" value="HTH_TETR_2"/>
    <property type="match status" value="1"/>
</dbReference>
<evidence type="ECO:0000256" key="2">
    <source>
        <dbReference type="ARBA" id="ARBA00023125"/>
    </source>
</evidence>
<feature type="compositionally biased region" description="Polar residues" evidence="5">
    <location>
        <begin position="1"/>
        <end position="11"/>
    </location>
</feature>
<feature type="domain" description="HTH tetR-type" evidence="6">
    <location>
        <begin position="25"/>
        <end position="85"/>
    </location>
</feature>
<feature type="DNA-binding region" description="H-T-H motif" evidence="4">
    <location>
        <begin position="48"/>
        <end position="67"/>
    </location>
</feature>
<dbReference type="PANTHER" id="PTHR47506:SF1">
    <property type="entry name" value="HTH-TYPE TRANSCRIPTIONAL REGULATOR YJDC"/>
    <property type="match status" value="1"/>
</dbReference>
<evidence type="ECO:0000256" key="5">
    <source>
        <dbReference type="SAM" id="MobiDB-lite"/>
    </source>
</evidence>